<keyword evidence="2" id="KW-0472">Membrane</keyword>
<dbReference type="InterPro" id="IPR001830">
    <property type="entry name" value="Glyco_trans_20"/>
</dbReference>
<name>A0AAV0AVK9_PHAPC</name>
<sequence length="315" mass="36028">MIYSTYLLIHYLTLFSGFKLFSCTFLSLRQNGEAIDPFKGYSSAERRVFFFDYDGTLTDGKINPEEQLEKLLYDQKNYIYIITARTVESVEMKLPRIKSERFFFVGEHGGVLKKSTALTSNGPSQFGLYCKSALKKFIDRLKNKGTVPKDEDFKTYANGHLTFGFSIEELKNKSWYQAFVDNLKTEINENKIGGETVDGLDLKNLEHAELNKLIGYKVEVLEKIGFISLQPKNLHKGSFVQRLLEQLKGEGLKIYVLGMGNDLPDEPFFQAMHKNGFTNTIKVGNDIQPDQSVAKLHLENPQQCLKFLEKLTLIQ</sequence>
<keyword evidence="2" id="KW-1133">Transmembrane helix</keyword>
<dbReference type="Proteomes" id="UP001153365">
    <property type="component" value="Unassembled WGS sequence"/>
</dbReference>
<evidence type="ECO:0000313" key="4">
    <source>
        <dbReference type="Proteomes" id="UP001153365"/>
    </source>
</evidence>
<comment type="similarity">
    <text evidence="1">In the N-terminal section; belongs to the glycosyltransferase 20 family.</text>
</comment>
<dbReference type="Pfam" id="PF08282">
    <property type="entry name" value="Hydrolase_3"/>
    <property type="match status" value="1"/>
</dbReference>
<comment type="caution">
    <text evidence="3">The sequence shown here is derived from an EMBL/GenBank/DDBJ whole genome shotgun (WGS) entry which is preliminary data.</text>
</comment>
<dbReference type="InterPro" id="IPR023214">
    <property type="entry name" value="HAD_sf"/>
</dbReference>
<dbReference type="EMBL" id="CALTRL010001465">
    <property type="protein sequence ID" value="CAH7672597.1"/>
    <property type="molecule type" value="Genomic_DNA"/>
</dbReference>
<evidence type="ECO:0000256" key="2">
    <source>
        <dbReference type="SAM" id="Phobius"/>
    </source>
</evidence>
<dbReference type="PANTHER" id="PTHR10788:SF106">
    <property type="entry name" value="BCDNA.GH08860"/>
    <property type="match status" value="1"/>
</dbReference>
<reference evidence="3" key="1">
    <citation type="submission" date="2022-06" db="EMBL/GenBank/DDBJ databases">
        <authorList>
            <consortium name="SYNGENTA / RWTH Aachen University"/>
        </authorList>
    </citation>
    <scope>NUCLEOTIDE SEQUENCE</scope>
</reference>
<organism evidence="3 4">
    <name type="scientific">Phakopsora pachyrhizi</name>
    <name type="common">Asian soybean rust disease fungus</name>
    <dbReference type="NCBI Taxonomy" id="170000"/>
    <lineage>
        <taxon>Eukaryota</taxon>
        <taxon>Fungi</taxon>
        <taxon>Dikarya</taxon>
        <taxon>Basidiomycota</taxon>
        <taxon>Pucciniomycotina</taxon>
        <taxon>Pucciniomycetes</taxon>
        <taxon>Pucciniales</taxon>
        <taxon>Phakopsoraceae</taxon>
        <taxon>Phakopsora</taxon>
    </lineage>
</organism>
<dbReference type="InterPro" id="IPR036412">
    <property type="entry name" value="HAD-like_sf"/>
</dbReference>
<dbReference type="Gene3D" id="3.40.50.1000">
    <property type="entry name" value="HAD superfamily/HAD-like"/>
    <property type="match status" value="2"/>
</dbReference>
<proteinExistence type="inferred from homology"/>
<evidence type="ECO:0000256" key="1">
    <source>
        <dbReference type="ARBA" id="ARBA00005409"/>
    </source>
</evidence>
<keyword evidence="2" id="KW-0812">Transmembrane</keyword>
<evidence type="ECO:0000313" key="3">
    <source>
        <dbReference type="EMBL" id="CAH7672597.1"/>
    </source>
</evidence>
<dbReference type="SUPFAM" id="SSF56784">
    <property type="entry name" value="HAD-like"/>
    <property type="match status" value="1"/>
</dbReference>
<dbReference type="AlphaFoldDB" id="A0AAV0AVK9"/>
<dbReference type="GO" id="GO:0003825">
    <property type="term" value="F:alpha,alpha-trehalose-phosphate synthase (UDP-forming) activity"/>
    <property type="evidence" value="ECO:0007669"/>
    <property type="project" value="TreeGrafter"/>
</dbReference>
<protein>
    <submittedName>
        <fullName evidence="3">HAD-like domain-containing protein</fullName>
    </submittedName>
</protein>
<keyword evidence="4" id="KW-1185">Reference proteome</keyword>
<accession>A0AAV0AVK9</accession>
<dbReference type="GO" id="GO:0005992">
    <property type="term" value="P:trehalose biosynthetic process"/>
    <property type="evidence" value="ECO:0007669"/>
    <property type="project" value="InterPro"/>
</dbReference>
<feature type="transmembrane region" description="Helical" evidence="2">
    <location>
        <begin position="6"/>
        <end position="28"/>
    </location>
</feature>
<gene>
    <name evidence="3" type="ORF">PPACK8108_LOCUS7411</name>
</gene>
<dbReference type="InterPro" id="IPR006379">
    <property type="entry name" value="HAD-SF_hydro_IIB"/>
</dbReference>
<dbReference type="NCBIfam" id="TIGR01484">
    <property type="entry name" value="HAD-SF-IIB"/>
    <property type="match status" value="1"/>
</dbReference>
<dbReference type="PANTHER" id="PTHR10788">
    <property type="entry name" value="TREHALOSE-6-PHOSPHATE SYNTHASE"/>
    <property type="match status" value="1"/>
</dbReference>